<evidence type="ECO:0000256" key="7">
    <source>
        <dbReference type="ARBA" id="ARBA00051722"/>
    </source>
</evidence>
<keyword evidence="2" id="KW-0732">Signal</keyword>
<keyword evidence="3" id="KW-0677">Repeat</keyword>
<keyword evidence="12" id="KW-1185">Reference proteome</keyword>
<evidence type="ECO:0000259" key="9">
    <source>
        <dbReference type="PROSITE" id="PS50056"/>
    </source>
</evidence>
<dbReference type="Proteomes" id="UP000318571">
    <property type="component" value="Chromosome 9"/>
</dbReference>
<dbReference type="InterPro" id="IPR000387">
    <property type="entry name" value="Tyr_Pase_dom"/>
</dbReference>
<gene>
    <name evidence="11" type="ORF">TCAL_08245</name>
</gene>
<protein>
    <submittedName>
        <fullName evidence="11">Uncharacterized protein</fullName>
    </submittedName>
</protein>
<keyword evidence="5" id="KW-0904">Protein phosphatase</keyword>
<dbReference type="GO" id="GO:0004725">
    <property type="term" value="F:protein tyrosine phosphatase activity"/>
    <property type="evidence" value="ECO:0007669"/>
    <property type="project" value="UniProtKB-EC"/>
</dbReference>
<dbReference type="PRINTS" id="PR00700">
    <property type="entry name" value="PRTYPHPHTASE"/>
</dbReference>
<dbReference type="SUPFAM" id="SSF52799">
    <property type="entry name" value="(Phosphotyrosine protein) phosphatases II"/>
    <property type="match status" value="2"/>
</dbReference>
<dbReference type="Gene3D" id="3.90.190.10">
    <property type="entry name" value="Protein tyrosine phosphatase superfamily"/>
    <property type="match status" value="2"/>
</dbReference>
<dbReference type="PANTHER" id="PTHR19134">
    <property type="entry name" value="RECEPTOR-TYPE TYROSINE-PROTEIN PHOSPHATASE"/>
    <property type="match status" value="1"/>
</dbReference>
<dbReference type="PANTHER" id="PTHR19134:SF540">
    <property type="entry name" value="TYROSINE-PROTEIN PHOSPHATASE 99A"/>
    <property type="match status" value="1"/>
</dbReference>
<dbReference type="InterPro" id="IPR003961">
    <property type="entry name" value="FN3_dom"/>
</dbReference>
<dbReference type="InterPro" id="IPR003595">
    <property type="entry name" value="Tyr_Pase_cat"/>
</dbReference>
<feature type="domain" description="Fibronectin type-III" evidence="10">
    <location>
        <begin position="160"/>
        <end position="260"/>
    </location>
</feature>
<feature type="domain" description="Tyrosine specific protein phosphatases" evidence="9">
    <location>
        <begin position="752"/>
        <end position="826"/>
    </location>
</feature>
<organism evidence="11 12">
    <name type="scientific">Tigriopus californicus</name>
    <name type="common">Marine copepod</name>
    <dbReference type="NCBI Taxonomy" id="6832"/>
    <lineage>
        <taxon>Eukaryota</taxon>
        <taxon>Metazoa</taxon>
        <taxon>Ecdysozoa</taxon>
        <taxon>Arthropoda</taxon>
        <taxon>Crustacea</taxon>
        <taxon>Multicrustacea</taxon>
        <taxon>Hexanauplia</taxon>
        <taxon>Copepoda</taxon>
        <taxon>Harpacticoida</taxon>
        <taxon>Harpacticidae</taxon>
        <taxon>Tigriopus</taxon>
    </lineage>
</organism>
<dbReference type="PROSITE" id="PS50853">
    <property type="entry name" value="FN3"/>
    <property type="match status" value="4"/>
</dbReference>
<keyword evidence="4" id="KW-0378">Hydrolase</keyword>
<dbReference type="SMART" id="SM00404">
    <property type="entry name" value="PTPc_motif"/>
    <property type="match status" value="2"/>
</dbReference>
<feature type="domain" description="Fibronectin type-III" evidence="10">
    <location>
        <begin position="263"/>
        <end position="355"/>
    </location>
</feature>
<dbReference type="SMART" id="SM00060">
    <property type="entry name" value="FN3"/>
    <property type="match status" value="4"/>
</dbReference>
<dbReference type="Pfam" id="PF00041">
    <property type="entry name" value="fn3"/>
    <property type="match status" value="3"/>
</dbReference>
<comment type="caution">
    <text evidence="11">The sequence shown here is derived from an EMBL/GenBank/DDBJ whole genome shotgun (WGS) entry which is preliminary data.</text>
</comment>
<dbReference type="FunFam" id="2.60.40.10:FF:001386">
    <property type="entry name" value="Receptor-type tyrosine-protein phosphatase gamma"/>
    <property type="match status" value="1"/>
</dbReference>
<comment type="catalytic activity">
    <reaction evidence="7">
        <text>O-phospho-L-tyrosyl-[protein] + H2O = L-tyrosyl-[protein] + phosphate</text>
        <dbReference type="Rhea" id="RHEA:10684"/>
        <dbReference type="Rhea" id="RHEA-COMP:10136"/>
        <dbReference type="Rhea" id="RHEA-COMP:20101"/>
        <dbReference type="ChEBI" id="CHEBI:15377"/>
        <dbReference type="ChEBI" id="CHEBI:43474"/>
        <dbReference type="ChEBI" id="CHEBI:46858"/>
        <dbReference type="ChEBI" id="CHEBI:61978"/>
        <dbReference type="EC" id="3.1.3.48"/>
    </reaction>
</comment>
<proteinExistence type="predicted"/>
<keyword evidence="6" id="KW-0472">Membrane</keyword>
<dbReference type="InterPro" id="IPR000242">
    <property type="entry name" value="PTP_cat"/>
</dbReference>
<evidence type="ECO:0000256" key="5">
    <source>
        <dbReference type="ARBA" id="ARBA00022912"/>
    </source>
</evidence>
<dbReference type="GO" id="GO:0048666">
    <property type="term" value="P:neuron development"/>
    <property type="evidence" value="ECO:0007669"/>
    <property type="project" value="UniProtKB-ARBA"/>
</dbReference>
<dbReference type="InterPro" id="IPR036116">
    <property type="entry name" value="FN3_sf"/>
</dbReference>
<feature type="domain" description="Fibronectin type-III" evidence="10">
    <location>
        <begin position="356"/>
        <end position="462"/>
    </location>
</feature>
<dbReference type="SMART" id="SM00194">
    <property type="entry name" value="PTPc"/>
    <property type="match status" value="2"/>
</dbReference>
<dbReference type="FunFam" id="2.60.40.10:FF:000028">
    <property type="entry name" value="Neuronal cell adhesion molecule"/>
    <property type="match status" value="2"/>
</dbReference>
<dbReference type="Gene3D" id="2.60.40.10">
    <property type="entry name" value="Immunoglobulins"/>
    <property type="match status" value="4"/>
</dbReference>
<dbReference type="FunFam" id="3.90.190.10:FF:000088">
    <property type="entry name" value="Receptor protein-tyrosine phosphatase LAR"/>
    <property type="match status" value="1"/>
</dbReference>
<evidence type="ECO:0000256" key="6">
    <source>
        <dbReference type="ARBA" id="ARBA00023136"/>
    </source>
</evidence>
<comment type="subcellular location">
    <subcellularLocation>
        <location evidence="1">Membrane</location>
        <topology evidence="1">Single-pass membrane protein</topology>
    </subcellularLocation>
</comment>
<sequence>MEPENASIASLFRSLVACALLGHRRKQSGWLNNQNTTLRNMQLAIPIREYDVPQPPGRPMTTGFDSRSVSLTWAKPRKNPDSPVLGYIVTTGWRSVKADDESGFQYLEQELHTNSTETRYTVNNLQPYTVYSFRVSAMNIVGRSKPGKNSYPTVTLMEKPSGKPRVTAAHNTSSTSLYLSWQAPETRTIHGQFLGFKLSYRPRDEPESKAVEVPIENPSATEYTIDGLETYTQYLVSLKVFNPEGNGPETIVVVMTDEGAPSSPRNVRLLSVTDSSFQVSWWEPARANGILQGYRIYYLHNNVTSVQTVKDNKSAMIETLARLEPYTEYKLWIRAYTTKNEGKPSEPIYIRTDVKAPGEPLVVNLTCQNGNTMFLKWLRPKIFYRTVDVYHVMYRPEDQDTWERQVVETVNNTVNHMMYLNNLTTNKVYDLKIQAGTHSQVGDRIMHFGDFSETRRLLLQPGCEAMRTFSPRSTEKDSIILINLEEHFGTIAGIVCGSLGLLLAVFIFLILRRYSQDNSYYYPQEKYYGHGPTPELPGWDSNDEGAIPVHLFQKHVSELHMDQGVGFSKEYEEIRADSCLDEYAAQDSQHPENVDRNRYPNIVAYDHTRVRLRSKGPSKQDKDEYLNANFVDGFRRPRAYIATQGPTPGTFNGFWRMIWEQNTIVIAMITHLFENGKPKCDLYWPDAGSETYGDVVVTLIREDVLASYTLRTFTIRRLRSNGGKSSKEPQEKTIYQYHFTAWPDHGVPLHALPLVTFVRNSSHATPVEGGPIVVHCSAGVGRTGCYIVIDAMMRQIEARGDVNVFSFLKHIRAQRNHLVQTEDQYSFIHDALAEAIESGETHINRGCMPRYIHSLQCIDVTDDKNHPSKILEKQYKILSTYHPPKSQYSSALKIFNQHKNRSPDLLATDSSRVYLNPTSETDGSDYINASWLLGFFDRREFIIAQHPLEHTMATFWQMVWEQEIHVLTLLTSIDGQECLPFWPNGPGMGIFFNVGYQKMKVSLLDELDTPMWKAIRISLEHYPTSPNNSAPPTSRQVWIFHAPSWPQQCSPLSTVFDLIKAIDEEHQSLGGPILTIDRYGGTQAATFACLMSLWHQLNFEGGCDVFQMAKLYHYARPGTWKTQEDYLFMYCALEAFVTNNGTTIPSPVDIEQWRSNPPYQLNGCVRVSRVYTDGSTVGQRVSKVYSEQMGDSVCGRIPPDGQESASLLRHAELNGLGVLCVSSSATNSTSGCSSS</sequence>
<evidence type="ECO:0000256" key="4">
    <source>
        <dbReference type="ARBA" id="ARBA00022801"/>
    </source>
</evidence>
<dbReference type="GO" id="GO:0016020">
    <property type="term" value="C:membrane"/>
    <property type="evidence" value="ECO:0007669"/>
    <property type="project" value="UniProtKB-SubCell"/>
</dbReference>
<dbReference type="AlphaFoldDB" id="A0A553NYV7"/>
<dbReference type="SUPFAM" id="SSF49265">
    <property type="entry name" value="Fibronectin type III"/>
    <property type="match status" value="2"/>
</dbReference>
<reference evidence="11 12" key="1">
    <citation type="journal article" date="2018" name="Nat. Ecol. Evol.">
        <title>Genomic signatures of mitonuclear coevolution across populations of Tigriopus californicus.</title>
        <authorList>
            <person name="Barreto F.S."/>
            <person name="Watson E.T."/>
            <person name="Lima T.G."/>
            <person name="Willett C.S."/>
            <person name="Edmands S."/>
            <person name="Li W."/>
            <person name="Burton R.S."/>
        </authorList>
    </citation>
    <scope>NUCLEOTIDE SEQUENCE [LARGE SCALE GENOMIC DNA]</scope>
    <source>
        <strain evidence="11 12">San Diego</strain>
    </source>
</reference>
<dbReference type="PRINTS" id="PR00014">
    <property type="entry name" value="FNTYPEIII"/>
</dbReference>
<feature type="domain" description="Tyrosine-protein phosphatase" evidence="8">
    <location>
        <begin position="871"/>
        <end position="1136"/>
    </location>
</feature>
<evidence type="ECO:0000256" key="1">
    <source>
        <dbReference type="ARBA" id="ARBA00004167"/>
    </source>
</evidence>
<dbReference type="InterPro" id="IPR016130">
    <property type="entry name" value="Tyr_Pase_AS"/>
</dbReference>
<name>A0A553NYV7_TIGCA</name>
<evidence type="ECO:0000256" key="2">
    <source>
        <dbReference type="ARBA" id="ARBA00022729"/>
    </source>
</evidence>
<dbReference type="InterPro" id="IPR013783">
    <property type="entry name" value="Ig-like_fold"/>
</dbReference>
<feature type="domain" description="Tyrosine-protein phosphatase" evidence="8">
    <location>
        <begin position="567"/>
        <end position="835"/>
    </location>
</feature>
<dbReference type="OMA" id="FSDFWSM"/>
<dbReference type="InterPro" id="IPR050348">
    <property type="entry name" value="Protein-Tyr_Phosphatase"/>
</dbReference>
<evidence type="ECO:0000259" key="10">
    <source>
        <dbReference type="PROSITE" id="PS50853"/>
    </source>
</evidence>
<dbReference type="PROSITE" id="PS00383">
    <property type="entry name" value="TYR_PHOSPHATASE_1"/>
    <property type="match status" value="1"/>
</dbReference>
<dbReference type="Pfam" id="PF00102">
    <property type="entry name" value="Y_phosphatase"/>
    <property type="match status" value="2"/>
</dbReference>
<accession>A0A553NYV7</accession>
<dbReference type="STRING" id="6832.A0A553NYV7"/>
<evidence type="ECO:0000313" key="11">
    <source>
        <dbReference type="EMBL" id="TRY70582.1"/>
    </source>
</evidence>
<dbReference type="InterPro" id="IPR029021">
    <property type="entry name" value="Prot-tyrosine_phosphatase-like"/>
</dbReference>
<evidence type="ECO:0000259" key="8">
    <source>
        <dbReference type="PROSITE" id="PS50055"/>
    </source>
</evidence>
<dbReference type="EMBL" id="VCGU01000009">
    <property type="protein sequence ID" value="TRY70582.1"/>
    <property type="molecule type" value="Genomic_DNA"/>
</dbReference>
<dbReference type="PROSITE" id="PS50056">
    <property type="entry name" value="TYR_PHOSPHATASE_2"/>
    <property type="match status" value="1"/>
</dbReference>
<evidence type="ECO:0000313" key="12">
    <source>
        <dbReference type="Proteomes" id="UP000318571"/>
    </source>
</evidence>
<feature type="domain" description="Fibronectin type-III" evidence="10">
    <location>
        <begin position="55"/>
        <end position="159"/>
    </location>
</feature>
<evidence type="ECO:0000256" key="3">
    <source>
        <dbReference type="ARBA" id="ARBA00022737"/>
    </source>
</evidence>
<dbReference type="PROSITE" id="PS50055">
    <property type="entry name" value="TYR_PHOSPHATASE_PTP"/>
    <property type="match status" value="2"/>
</dbReference>
<dbReference type="CDD" id="cd00063">
    <property type="entry name" value="FN3"/>
    <property type="match status" value="4"/>
</dbReference>